<dbReference type="PANTHER" id="PTHR23355">
    <property type="entry name" value="RIBONUCLEASE"/>
    <property type="match status" value="1"/>
</dbReference>
<dbReference type="KEGG" id="lby:Lbys_2458"/>
<dbReference type="PROSITE" id="PS01175">
    <property type="entry name" value="RIBONUCLEASE_II"/>
    <property type="match status" value="1"/>
</dbReference>
<dbReference type="AlphaFoldDB" id="E4RXQ9"/>
<dbReference type="GO" id="GO:0006402">
    <property type="term" value="P:mRNA catabolic process"/>
    <property type="evidence" value="ECO:0007669"/>
    <property type="project" value="TreeGrafter"/>
</dbReference>
<dbReference type="InterPro" id="IPR004476">
    <property type="entry name" value="RNase_II/RNase_R"/>
</dbReference>
<dbReference type="Pfam" id="PF08206">
    <property type="entry name" value="OB_RNB"/>
    <property type="match status" value="1"/>
</dbReference>
<dbReference type="InterPro" id="IPR011129">
    <property type="entry name" value="CSD"/>
</dbReference>
<evidence type="ECO:0000256" key="7">
    <source>
        <dbReference type="ARBA" id="ARBA00022884"/>
    </source>
</evidence>
<dbReference type="InterPro" id="IPR001900">
    <property type="entry name" value="RNase_II/R"/>
</dbReference>
<evidence type="ECO:0000256" key="3">
    <source>
        <dbReference type="ARBA" id="ARBA00022490"/>
    </source>
</evidence>
<dbReference type="HAMAP" id="MF_01895">
    <property type="entry name" value="RNase_R"/>
    <property type="match status" value="1"/>
</dbReference>
<dbReference type="SMART" id="SM00955">
    <property type="entry name" value="RNB"/>
    <property type="match status" value="1"/>
</dbReference>
<dbReference type="NCBIfam" id="TIGR02063">
    <property type="entry name" value="RNase_R"/>
    <property type="match status" value="1"/>
</dbReference>
<dbReference type="eggNOG" id="COG0557">
    <property type="taxonomic scope" value="Bacteria"/>
</dbReference>
<evidence type="ECO:0000259" key="10">
    <source>
        <dbReference type="PROSITE" id="PS50126"/>
    </source>
</evidence>
<keyword evidence="4 8" id="KW-0540">Nuclease</keyword>
<dbReference type="SMART" id="SM00357">
    <property type="entry name" value="CSP"/>
    <property type="match status" value="1"/>
</dbReference>
<dbReference type="GO" id="GO:0008859">
    <property type="term" value="F:exoribonuclease II activity"/>
    <property type="evidence" value="ECO:0007669"/>
    <property type="project" value="UniProtKB-UniRule"/>
</dbReference>
<keyword evidence="6 8" id="KW-0269">Exonuclease</keyword>
<gene>
    <name evidence="8" type="primary">rnr</name>
    <name evidence="11" type="ordered locus">Lbys_2458</name>
</gene>
<dbReference type="SUPFAM" id="SSF50249">
    <property type="entry name" value="Nucleic acid-binding proteins"/>
    <property type="match status" value="4"/>
</dbReference>
<dbReference type="GO" id="GO:0003723">
    <property type="term" value="F:RNA binding"/>
    <property type="evidence" value="ECO:0007669"/>
    <property type="project" value="UniProtKB-UniRule"/>
</dbReference>
<dbReference type="Pfam" id="PF17876">
    <property type="entry name" value="CSD2"/>
    <property type="match status" value="1"/>
</dbReference>
<dbReference type="PROSITE" id="PS50126">
    <property type="entry name" value="S1"/>
    <property type="match status" value="1"/>
</dbReference>
<comment type="catalytic activity">
    <reaction evidence="1 8">
        <text>Exonucleolytic cleavage in the 3'- to 5'-direction to yield nucleoside 5'-phosphates.</text>
        <dbReference type="EC" id="3.1.13.1"/>
    </reaction>
</comment>
<comment type="similarity">
    <text evidence="8">Belongs to the RNR ribonuclease family. RNase R subfamily.</text>
</comment>
<dbReference type="GO" id="GO:0005829">
    <property type="term" value="C:cytosol"/>
    <property type="evidence" value="ECO:0007669"/>
    <property type="project" value="TreeGrafter"/>
</dbReference>
<evidence type="ECO:0000256" key="6">
    <source>
        <dbReference type="ARBA" id="ARBA00022839"/>
    </source>
</evidence>
<dbReference type="OrthoDB" id="9764149at2"/>
<dbReference type="EMBL" id="CP002305">
    <property type="protein sequence ID" value="ADQ18123.1"/>
    <property type="molecule type" value="Genomic_DNA"/>
</dbReference>
<dbReference type="Gene3D" id="2.40.50.140">
    <property type="entry name" value="Nucleic acid-binding proteins"/>
    <property type="match status" value="2"/>
</dbReference>
<evidence type="ECO:0000256" key="9">
    <source>
        <dbReference type="SAM" id="MobiDB-lite"/>
    </source>
</evidence>
<accession>E4RXQ9</accession>
<dbReference type="PANTHER" id="PTHR23355:SF9">
    <property type="entry name" value="DIS3-LIKE EXONUCLEASE 2"/>
    <property type="match status" value="1"/>
</dbReference>
<protein>
    <recommendedName>
        <fullName evidence="8">Ribonuclease R</fullName>
        <shortName evidence="8">RNase R</shortName>
        <ecNumber evidence="8">3.1.13.1</ecNumber>
    </recommendedName>
</protein>
<organism evidence="11 12">
    <name type="scientific">Leadbetterella byssophila (strain DSM 17132 / JCM 16389 / KACC 11308 / NBRC 106382 / 4M15)</name>
    <dbReference type="NCBI Taxonomy" id="649349"/>
    <lineage>
        <taxon>Bacteria</taxon>
        <taxon>Pseudomonadati</taxon>
        <taxon>Bacteroidota</taxon>
        <taxon>Cytophagia</taxon>
        <taxon>Cytophagales</taxon>
        <taxon>Leadbetterellaceae</taxon>
        <taxon>Leadbetterella</taxon>
    </lineage>
</organism>
<dbReference type="InterPro" id="IPR012340">
    <property type="entry name" value="NA-bd_OB-fold"/>
</dbReference>
<dbReference type="STRING" id="649349.Lbys_2458"/>
<evidence type="ECO:0000313" key="11">
    <source>
        <dbReference type="EMBL" id="ADQ18123.1"/>
    </source>
</evidence>
<evidence type="ECO:0000256" key="2">
    <source>
        <dbReference type="ARBA" id="ARBA00004496"/>
    </source>
</evidence>
<keyword evidence="3 8" id="KW-0963">Cytoplasm</keyword>
<keyword evidence="5 8" id="KW-0378">Hydrolase</keyword>
<dbReference type="CDD" id="cd04471">
    <property type="entry name" value="S1_RNase_R"/>
    <property type="match status" value="1"/>
</dbReference>
<dbReference type="NCBIfam" id="TIGR00358">
    <property type="entry name" value="3_prime_RNase"/>
    <property type="match status" value="1"/>
</dbReference>
<dbReference type="Pfam" id="PF00575">
    <property type="entry name" value="S1"/>
    <property type="match status" value="1"/>
</dbReference>
<dbReference type="HOGENOM" id="CLU_002333_7_0_10"/>
<reference key="1">
    <citation type="submission" date="2010-11" db="EMBL/GenBank/DDBJ databases">
        <title>The complete genome of Leadbetterella byssophila DSM 17132.</title>
        <authorList>
            <consortium name="US DOE Joint Genome Institute (JGI-PGF)"/>
            <person name="Lucas S."/>
            <person name="Copeland A."/>
            <person name="Lapidus A."/>
            <person name="Glavina del Rio T."/>
            <person name="Dalin E."/>
            <person name="Tice H."/>
            <person name="Bruce D."/>
            <person name="Goodwin L."/>
            <person name="Pitluck S."/>
            <person name="Kyrpides N."/>
            <person name="Mavromatis K."/>
            <person name="Ivanova N."/>
            <person name="Teshima H."/>
            <person name="Brettin T."/>
            <person name="Detter J.C."/>
            <person name="Han C."/>
            <person name="Tapia R."/>
            <person name="Land M."/>
            <person name="Hauser L."/>
            <person name="Markowitz V."/>
            <person name="Cheng J.-F."/>
            <person name="Hugenholtz P."/>
            <person name="Woyke T."/>
            <person name="Wu D."/>
            <person name="Tindall B."/>
            <person name="Pomrenke H.G."/>
            <person name="Brambilla E."/>
            <person name="Klenk H.-P."/>
            <person name="Eisen J.A."/>
        </authorList>
    </citation>
    <scope>NUCLEOTIDE SEQUENCE [LARGE SCALE GENOMIC DNA]</scope>
    <source>
        <strain>DSM 17132</strain>
    </source>
</reference>
<dbReference type="SMART" id="SM00316">
    <property type="entry name" value="S1"/>
    <property type="match status" value="1"/>
</dbReference>
<evidence type="ECO:0000256" key="4">
    <source>
        <dbReference type="ARBA" id="ARBA00022722"/>
    </source>
</evidence>
<dbReference type="InterPro" id="IPR050180">
    <property type="entry name" value="RNR_Ribonuclease"/>
</dbReference>
<dbReference type="Proteomes" id="UP000007435">
    <property type="component" value="Chromosome"/>
</dbReference>
<dbReference type="InterPro" id="IPR003029">
    <property type="entry name" value="S1_domain"/>
</dbReference>
<dbReference type="InterPro" id="IPR013223">
    <property type="entry name" value="RNase_B_OB_dom"/>
</dbReference>
<sequence length="739" mass="84143">MSKRISQIKSQKTEILTFFQTHTDRLYTLTDLYNHLKIYDEQDKMFVKLMVEDLVDEGKLHPAGRGRFTIEAKSTGYITGKLDFVNPSFGFVRYDENEPDIYISKDDMHGALDGDTVQVVITKKQGKREKNPEGRIVEIVTRARNTVVGKIKVFKNYALVSPDVKGFHENIFVPKDKINGATSDDLVIVELITYPQLGIQASGEVKAVLGKSGDNNAEMNAIMAEFGLPVDFPQAVLDQAAAISEAIPEEEIKKRRDVRDILTFTIDPFDAKDFDDALSFRTLENGNYEVGIHIADVSHYVRPGTLLEEEALKRATSVYLVDRTIPMLPEKLSNNLCSLRPHEDKLVFSAIFEMNDKAEVLKEWFGRCIMHSDRRFTYEEAQEILDGKEDETYSPVLHTLNNMAHILRDERFKKGAFNFETDEVKFRLDEEGKPLGIYQKVRKDAHKLIEEFMLLANRRVATFVHNKGPKDQEPYTMVYRVHEPPNPSKLETFVRFANKMGFSIKSGSTQQLSQSLNRLMTEIEGKPIQNVLESLAVRTMSKARYSTQNLGHFGLAFDHYSHFTSPIRRYPDIMAHRMLQHYLDGGKSLPAAEFEQKAEHSSAMEKLAAEAERASIKYKQVEYMSLQARNVVYNGLVSGVTDFGIFVELEGMGAEGMVRLADLTDDYYEFDADNYRVVGRKSGRVIGFGEELKVKVKTTDLDRRSIDLELVSIAGKTFTKKAPKPKPRRGKIPAPKRRR</sequence>
<dbReference type="RefSeq" id="WP_013409163.1">
    <property type="nucleotide sequence ID" value="NC_014655.1"/>
</dbReference>
<evidence type="ECO:0000313" key="12">
    <source>
        <dbReference type="Proteomes" id="UP000007435"/>
    </source>
</evidence>
<dbReference type="Pfam" id="PF00773">
    <property type="entry name" value="RNB"/>
    <property type="match status" value="1"/>
</dbReference>
<comment type="function">
    <text evidence="8">3'-5' exoribonuclease that releases 5'-nucleoside monophosphates and is involved in maturation of structured RNAs.</text>
</comment>
<feature type="domain" description="S1 motif" evidence="10">
    <location>
        <begin position="630"/>
        <end position="711"/>
    </location>
</feature>
<dbReference type="InterPro" id="IPR022966">
    <property type="entry name" value="RNase_II/R_CS"/>
</dbReference>
<evidence type="ECO:0000256" key="8">
    <source>
        <dbReference type="HAMAP-Rule" id="MF_01895"/>
    </source>
</evidence>
<dbReference type="InterPro" id="IPR011805">
    <property type="entry name" value="RNase_R"/>
</dbReference>
<evidence type="ECO:0000256" key="5">
    <source>
        <dbReference type="ARBA" id="ARBA00022801"/>
    </source>
</evidence>
<dbReference type="EC" id="3.1.13.1" evidence="8"/>
<keyword evidence="7 8" id="KW-0694">RNA-binding</keyword>
<feature type="region of interest" description="Disordered" evidence="9">
    <location>
        <begin position="719"/>
        <end position="739"/>
    </location>
</feature>
<reference evidence="11 12" key="2">
    <citation type="journal article" date="2011" name="Stand. Genomic Sci.">
        <title>Complete genome sequence of Leadbetterella byssophila type strain (4M15).</title>
        <authorList>
            <person name="Abt B."/>
            <person name="Teshima H."/>
            <person name="Lucas S."/>
            <person name="Lapidus A."/>
            <person name="Del Rio T.G."/>
            <person name="Nolan M."/>
            <person name="Tice H."/>
            <person name="Cheng J.F."/>
            <person name="Pitluck S."/>
            <person name="Liolios K."/>
            <person name="Pagani I."/>
            <person name="Ivanova N."/>
            <person name="Mavromatis K."/>
            <person name="Pati A."/>
            <person name="Tapia R."/>
            <person name="Han C."/>
            <person name="Goodwin L."/>
            <person name="Chen A."/>
            <person name="Palaniappan K."/>
            <person name="Land M."/>
            <person name="Hauser L."/>
            <person name="Chang Y.J."/>
            <person name="Jeffries C.D."/>
            <person name="Rohde M."/>
            <person name="Goker M."/>
            <person name="Tindall B.J."/>
            <person name="Detter J.C."/>
            <person name="Woyke T."/>
            <person name="Bristow J."/>
            <person name="Eisen J.A."/>
            <person name="Markowitz V."/>
            <person name="Hugenholtz P."/>
            <person name="Klenk H.P."/>
            <person name="Kyrpides N.C."/>
        </authorList>
    </citation>
    <scope>NUCLEOTIDE SEQUENCE [LARGE SCALE GENOMIC DNA]</scope>
    <source>
        <strain evidence="12">DSM 17132 / JCM 16389 / KACC 11308 / NBRC 106382 / 4M15</strain>
    </source>
</reference>
<keyword evidence="12" id="KW-1185">Reference proteome</keyword>
<evidence type="ECO:0000256" key="1">
    <source>
        <dbReference type="ARBA" id="ARBA00001849"/>
    </source>
</evidence>
<name>E4RXQ9_LEAB4</name>
<comment type="subcellular location">
    <subcellularLocation>
        <location evidence="2 8">Cytoplasm</location>
    </subcellularLocation>
</comment>
<dbReference type="InterPro" id="IPR040476">
    <property type="entry name" value="CSD2"/>
</dbReference>
<proteinExistence type="inferred from homology"/>